<gene>
    <name evidence="1" type="ORF">DPMN_109545</name>
</gene>
<comment type="caution">
    <text evidence="1">The sequence shown here is derived from an EMBL/GenBank/DDBJ whole genome shotgun (WGS) entry which is preliminary data.</text>
</comment>
<evidence type="ECO:0000313" key="1">
    <source>
        <dbReference type="EMBL" id="KAH3836175.1"/>
    </source>
</evidence>
<proteinExistence type="predicted"/>
<dbReference type="AlphaFoldDB" id="A0A9D4QN40"/>
<reference evidence="1" key="2">
    <citation type="submission" date="2020-11" db="EMBL/GenBank/DDBJ databases">
        <authorList>
            <person name="McCartney M.A."/>
            <person name="Auch B."/>
            <person name="Kono T."/>
            <person name="Mallez S."/>
            <person name="Becker A."/>
            <person name="Gohl D.M."/>
            <person name="Silverstein K.A.T."/>
            <person name="Koren S."/>
            <person name="Bechman K.B."/>
            <person name="Herman A."/>
            <person name="Abrahante J.E."/>
            <person name="Garbe J."/>
        </authorList>
    </citation>
    <scope>NUCLEOTIDE SEQUENCE</scope>
    <source>
        <strain evidence="1">Duluth1</strain>
        <tissue evidence="1">Whole animal</tissue>
    </source>
</reference>
<organism evidence="1 2">
    <name type="scientific">Dreissena polymorpha</name>
    <name type="common">Zebra mussel</name>
    <name type="synonym">Mytilus polymorpha</name>
    <dbReference type="NCBI Taxonomy" id="45954"/>
    <lineage>
        <taxon>Eukaryota</taxon>
        <taxon>Metazoa</taxon>
        <taxon>Spiralia</taxon>
        <taxon>Lophotrochozoa</taxon>
        <taxon>Mollusca</taxon>
        <taxon>Bivalvia</taxon>
        <taxon>Autobranchia</taxon>
        <taxon>Heteroconchia</taxon>
        <taxon>Euheterodonta</taxon>
        <taxon>Imparidentia</taxon>
        <taxon>Neoheterodontei</taxon>
        <taxon>Myida</taxon>
        <taxon>Dreissenoidea</taxon>
        <taxon>Dreissenidae</taxon>
        <taxon>Dreissena</taxon>
    </lineage>
</organism>
<evidence type="ECO:0000313" key="2">
    <source>
        <dbReference type="Proteomes" id="UP000828390"/>
    </source>
</evidence>
<dbReference type="EMBL" id="JAIWYP010000004">
    <property type="protein sequence ID" value="KAH3836175.1"/>
    <property type="molecule type" value="Genomic_DNA"/>
</dbReference>
<sequence length="104" mass="11657">MNGLTKFHEEVLTRINSPPPSAKTICHVNQLTTAILELIHIIGTNLLTKFLKDRTINVASRVLTRTHSMTAIKNVLPKFHTDWTINVSFSFNKKNAPPPGGHIF</sequence>
<reference evidence="1" key="1">
    <citation type="journal article" date="2019" name="bioRxiv">
        <title>The Genome of the Zebra Mussel, Dreissena polymorpha: A Resource for Invasive Species Research.</title>
        <authorList>
            <person name="McCartney M.A."/>
            <person name="Auch B."/>
            <person name="Kono T."/>
            <person name="Mallez S."/>
            <person name="Zhang Y."/>
            <person name="Obille A."/>
            <person name="Becker A."/>
            <person name="Abrahante J.E."/>
            <person name="Garbe J."/>
            <person name="Badalamenti J.P."/>
            <person name="Herman A."/>
            <person name="Mangelson H."/>
            <person name="Liachko I."/>
            <person name="Sullivan S."/>
            <person name="Sone E.D."/>
            <person name="Koren S."/>
            <person name="Silverstein K.A.T."/>
            <person name="Beckman K.B."/>
            <person name="Gohl D.M."/>
        </authorList>
    </citation>
    <scope>NUCLEOTIDE SEQUENCE</scope>
    <source>
        <strain evidence="1">Duluth1</strain>
        <tissue evidence="1">Whole animal</tissue>
    </source>
</reference>
<dbReference type="Proteomes" id="UP000828390">
    <property type="component" value="Unassembled WGS sequence"/>
</dbReference>
<accession>A0A9D4QN40</accession>
<protein>
    <submittedName>
        <fullName evidence="1">Uncharacterized protein</fullName>
    </submittedName>
</protein>
<name>A0A9D4QN40_DREPO</name>
<keyword evidence="2" id="KW-1185">Reference proteome</keyword>